<evidence type="ECO:0000313" key="7">
    <source>
        <dbReference type="Proteomes" id="UP001162131"/>
    </source>
</evidence>
<organism evidence="6 7">
    <name type="scientific">Blepharisma stoltei</name>
    <dbReference type="NCBI Taxonomy" id="1481888"/>
    <lineage>
        <taxon>Eukaryota</taxon>
        <taxon>Sar</taxon>
        <taxon>Alveolata</taxon>
        <taxon>Ciliophora</taxon>
        <taxon>Postciliodesmatophora</taxon>
        <taxon>Heterotrichea</taxon>
        <taxon>Heterotrichida</taxon>
        <taxon>Blepharismidae</taxon>
        <taxon>Blepharisma</taxon>
    </lineage>
</organism>
<reference evidence="6" key="1">
    <citation type="submission" date="2021-09" db="EMBL/GenBank/DDBJ databases">
        <authorList>
            <consortium name="AG Swart"/>
            <person name="Singh M."/>
            <person name="Singh A."/>
            <person name="Seah K."/>
            <person name="Emmerich C."/>
        </authorList>
    </citation>
    <scope>NUCLEOTIDE SEQUENCE</scope>
    <source>
        <strain evidence="6">ATCC30299</strain>
    </source>
</reference>
<evidence type="ECO:0000256" key="1">
    <source>
        <dbReference type="ARBA" id="ARBA00005613"/>
    </source>
</evidence>
<dbReference type="Proteomes" id="UP001162131">
    <property type="component" value="Unassembled WGS sequence"/>
</dbReference>
<dbReference type="AlphaFoldDB" id="A0AAU9KGA3"/>
<sequence>MGREFQEYFECSQIYACEICRAHLSSHSQLISKAFSGRDGRAFLFKTVINGKLGDPEEQTLLSGLYIIRDLYCKSCDLLIGWKYDKAYTNNQKYKEGKFILERYHIVKIEWDK</sequence>
<dbReference type="GO" id="GO:0046872">
    <property type="term" value="F:metal ion binding"/>
    <property type="evidence" value="ECO:0007669"/>
    <property type="project" value="UniProtKB-KW"/>
</dbReference>
<name>A0AAU9KGA3_9CILI</name>
<evidence type="ECO:0000256" key="4">
    <source>
        <dbReference type="RuleBase" id="RU110713"/>
    </source>
</evidence>
<evidence type="ECO:0000259" key="5">
    <source>
        <dbReference type="PROSITE" id="PS51792"/>
    </source>
</evidence>
<evidence type="ECO:0000313" key="6">
    <source>
        <dbReference type="EMBL" id="CAG9332996.1"/>
    </source>
</evidence>
<keyword evidence="3" id="KW-0862">Zinc</keyword>
<dbReference type="EMBL" id="CAJZBQ010000056">
    <property type="protein sequence ID" value="CAG9332996.1"/>
    <property type="molecule type" value="Genomic_DNA"/>
</dbReference>
<dbReference type="InterPro" id="IPR039058">
    <property type="entry name" value="Yippee_fam"/>
</dbReference>
<gene>
    <name evidence="6" type="ORF">BSTOLATCC_MIC57817</name>
</gene>
<evidence type="ECO:0000256" key="2">
    <source>
        <dbReference type="ARBA" id="ARBA00022723"/>
    </source>
</evidence>
<dbReference type="InterPro" id="IPR004910">
    <property type="entry name" value="Yippee/Mis18/Cereblon"/>
</dbReference>
<keyword evidence="7" id="KW-1185">Reference proteome</keyword>
<protein>
    <recommendedName>
        <fullName evidence="4">Protein yippee-like</fullName>
    </recommendedName>
</protein>
<dbReference type="Pfam" id="PF03226">
    <property type="entry name" value="Yippee-Mis18"/>
    <property type="match status" value="1"/>
</dbReference>
<keyword evidence="2" id="KW-0479">Metal-binding</keyword>
<comment type="similarity">
    <text evidence="1 4">Belongs to the yippee family.</text>
</comment>
<feature type="domain" description="Yippee" evidence="5">
    <location>
        <begin position="13"/>
        <end position="110"/>
    </location>
</feature>
<dbReference type="PROSITE" id="PS51792">
    <property type="entry name" value="YIPPEE"/>
    <property type="match status" value="1"/>
</dbReference>
<proteinExistence type="inferred from homology"/>
<evidence type="ECO:0000256" key="3">
    <source>
        <dbReference type="ARBA" id="ARBA00022833"/>
    </source>
</evidence>
<comment type="caution">
    <text evidence="6">The sequence shown here is derived from an EMBL/GenBank/DDBJ whole genome shotgun (WGS) entry which is preliminary data.</text>
</comment>
<dbReference type="InterPro" id="IPR034751">
    <property type="entry name" value="Yippee"/>
</dbReference>
<accession>A0AAU9KGA3</accession>
<dbReference type="PANTHER" id="PTHR13848">
    <property type="entry name" value="PROTEIN YIPPEE-LIKE CG15309-RELATED"/>
    <property type="match status" value="1"/>
</dbReference>